<dbReference type="InterPro" id="IPR050316">
    <property type="entry name" value="Tyrosinase/Hemocyanin"/>
</dbReference>
<accession>A0A2I2G6K0</accession>
<dbReference type="Proteomes" id="UP000234275">
    <property type="component" value="Unassembled WGS sequence"/>
</dbReference>
<evidence type="ECO:0000256" key="1">
    <source>
        <dbReference type="ARBA" id="ARBA00022723"/>
    </source>
</evidence>
<dbReference type="InterPro" id="IPR002227">
    <property type="entry name" value="Tyrosinase_Cu-bd"/>
</dbReference>
<dbReference type="PANTHER" id="PTHR11474:SF126">
    <property type="entry name" value="TYROSINASE-LIKE PROTEIN TYR-1-RELATED"/>
    <property type="match status" value="1"/>
</dbReference>
<name>A0A2I2G6K0_9EURO</name>
<organism evidence="4 5">
    <name type="scientific">Aspergillus steynii IBT 23096</name>
    <dbReference type="NCBI Taxonomy" id="1392250"/>
    <lineage>
        <taxon>Eukaryota</taxon>
        <taxon>Fungi</taxon>
        <taxon>Dikarya</taxon>
        <taxon>Ascomycota</taxon>
        <taxon>Pezizomycotina</taxon>
        <taxon>Eurotiomycetes</taxon>
        <taxon>Eurotiomycetidae</taxon>
        <taxon>Eurotiales</taxon>
        <taxon>Aspergillaceae</taxon>
        <taxon>Aspergillus</taxon>
        <taxon>Aspergillus subgen. Circumdati</taxon>
    </lineage>
</organism>
<gene>
    <name evidence="4" type="ORF">P170DRAFT_456972</name>
</gene>
<proteinExistence type="predicted"/>
<dbReference type="GO" id="GO:0046872">
    <property type="term" value="F:metal ion binding"/>
    <property type="evidence" value="ECO:0007669"/>
    <property type="project" value="UniProtKB-KW"/>
</dbReference>
<dbReference type="GO" id="GO:0016491">
    <property type="term" value="F:oxidoreductase activity"/>
    <property type="evidence" value="ECO:0007669"/>
    <property type="project" value="InterPro"/>
</dbReference>
<feature type="domain" description="Tyrosinase copper-binding" evidence="3">
    <location>
        <begin position="294"/>
        <end position="305"/>
    </location>
</feature>
<evidence type="ECO:0000259" key="3">
    <source>
        <dbReference type="PROSITE" id="PS00498"/>
    </source>
</evidence>
<dbReference type="SUPFAM" id="SSF48056">
    <property type="entry name" value="Di-copper centre-containing domain"/>
    <property type="match status" value="1"/>
</dbReference>
<evidence type="ECO:0000313" key="4">
    <source>
        <dbReference type="EMBL" id="PLB48499.1"/>
    </source>
</evidence>
<keyword evidence="5" id="KW-1185">Reference proteome</keyword>
<comment type="caution">
    <text evidence="4">The sequence shown here is derived from an EMBL/GenBank/DDBJ whole genome shotgun (WGS) entry which is preliminary data.</text>
</comment>
<dbReference type="InterPro" id="IPR008922">
    <property type="entry name" value="Di-copper_centre_dom_sf"/>
</dbReference>
<dbReference type="VEuPathDB" id="FungiDB:P170DRAFT_456972"/>
<evidence type="ECO:0000256" key="2">
    <source>
        <dbReference type="ARBA" id="ARBA00023008"/>
    </source>
</evidence>
<dbReference type="EMBL" id="MSFO01000005">
    <property type="protein sequence ID" value="PLB48499.1"/>
    <property type="molecule type" value="Genomic_DNA"/>
</dbReference>
<keyword evidence="2" id="KW-0186">Copper</keyword>
<keyword evidence="1" id="KW-0479">Metal-binding</keyword>
<evidence type="ECO:0000313" key="5">
    <source>
        <dbReference type="Proteomes" id="UP000234275"/>
    </source>
</evidence>
<dbReference type="PANTHER" id="PTHR11474">
    <property type="entry name" value="TYROSINASE FAMILY MEMBER"/>
    <property type="match status" value="1"/>
</dbReference>
<dbReference type="GeneID" id="36559369"/>
<dbReference type="RefSeq" id="XP_024703801.1">
    <property type="nucleotide sequence ID" value="XM_024851670.1"/>
</dbReference>
<dbReference type="Pfam" id="PF00264">
    <property type="entry name" value="Tyrosinase"/>
    <property type="match status" value="1"/>
</dbReference>
<reference evidence="4 5" key="1">
    <citation type="submission" date="2016-12" db="EMBL/GenBank/DDBJ databases">
        <title>The genomes of Aspergillus section Nigri reveals drivers in fungal speciation.</title>
        <authorList>
            <consortium name="DOE Joint Genome Institute"/>
            <person name="Vesth T.C."/>
            <person name="Nybo J."/>
            <person name="Theobald S."/>
            <person name="Brandl J."/>
            <person name="Frisvad J.C."/>
            <person name="Nielsen K.F."/>
            <person name="Lyhne E.K."/>
            <person name="Kogle M.E."/>
            <person name="Kuo A."/>
            <person name="Riley R."/>
            <person name="Clum A."/>
            <person name="Nolan M."/>
            <person name="Lipzen A."/>
            <person name="Salamov A."/>
            <person name="Henrissat B."/>
            <person name="Wiebenga A."/>
            <person name="De Vries R.P."/>
            <person name="Grigoriev I.V."/>
            <person name="Mortensen U.H."/>
            <person name="Andersen M.R."/>
            <person name="Baker S.E."/>
        </authorList>
    </citation>
    <scope>NUCLEOTIDE SEQUENCE [LARGE SCALE GENOMIC DNA]</scope>
    <source>
        <strain evidence="4 5">IBT 23096</strain>
    </source>
</reference>
<sequence>MNYSFSGYELEHGVALRELASTAFNNLRTKVHHAHHCEKGKVQTRREWRHLPLHERIEFTDAVECLQALPTELSPKMQKAYPAVKSRYDEFVAVHIELSNNIHMSAEFFAWHRYFIHLFEQDLRDKCNYPGRLPYWEWGYDAFAPQNSSLFNGQPGSMGSNGEWIPNRGSQYWVSNHVDIPTGTGGGCVFAGPFVNYTVKMGPIDAPGVEPVADKFAYNPRCLSRDLNPTVMSTSVTFRNTTEHILEYDDVAWFQGVMQHDPRYPAEGLTYSLHGGGHIGVGLILGDVEASPSDPMFWLHHAQIDRVWAIWQGLSPHKRVYQISGTHTHTNEPPTANMTLDEMLDFGFIAEPVKFADLMHIRSGPFCYEYA</sequence>
<dbReference type="OrthoDB" id="6132182at2759"/>
<protein>
    <submittedName>
        <fullName evidence="4">Tyrosinase</fullName>
    </submittedName>
</protein>
<dbReference type="PROSITE" id="PS00498">
    <property type="entry name" value="TYROSINASE_2"/>
    <property type="match status" value="1"/>
</dbReference>
<dbReference type="PRINTS" id="PR00092">
    <property type="entry name" value="TYROSINASE"/>
</dbReference>
<dbReference type="AlphaFoldDB" id="A0A2I2G6K0"/>
<dbReference type="Gene3D" id="1.10.1280.10">
    <property type="entry name" value="Di-copper center containing domain from catechol oxidase"/>
    <property type="match status" value="1"/>
</dbReference>
<dbReference type="STRING" id="1392250.A0A2I2G6K0"/>